<dbReference type="EMBL" id="JRPY01000019">
    <property type="protein sequence ID" value="KJX75732.1"/>
    <property type="molecule type" value="Genomic_DNA"/>
</dbReference>
<comment type="caution">
    <text evidence="1">The sequence shown here is derived from an EMBL/GenBank/DDBJ whole genome shotgun (WGS) entry which is preliminary data.</text>
</comment>
<dbReference type="AlphaFoldDB" id="A0A0F4ESY8"/>
<dbReference type="Proteomes" id="UP000053699">
    <property type="component" value="Unassembled WGS sequence"/>
</dbReference>
<evidence type="ECO:0000313" key="2">
    <source>
        <dbReference type="Proteomes" id="UP000053699"/>
    </source>
</evidence>
<reference evidence="1 2" key="1">
    <citation type="journal article" date="2015" name="Proc. Natl. Acad. Sci. U.S.A.">
        <title>Insight into the evolution and origin of leprosy bacilli from the genome sequence of Mycobacterium lepromatosis.</title>
        <authorList>
            <person name="Singh P."/>
            <person name="Benjak A."/>
            <person name="Schuenemann V.J."/>
            <person name="Herbig A."/>
            <person name="Avanzi C."/>
            <person name="Busso P."/>
            <person name="Nieselt K."/>
            <person name="Krause J."/>
            <person name="Vera-Cabrera L."/>
            <person name="Cole S.T."/>
        </authorList>
    </citation>
    <scope>NUCLEOTIDE SEQUENCE [LARGE SCALE GENOMIC DNA]</scope>
    <source>
        <strain evidence="1 2">Mx1-22A</strain>
    </source>
</reference>
<organism evidence="1 2">
    <name type="scientific">Mycobacterium lepromatosis</name>
    <dbReference type="NCBI Taxonomy" id="480418"/>
    <lineage>
        <taxon>Bacteria</taxon>
        <taxon>Bacillati</taxon>
        <taxon>Actinomycetota</taxon>
        <taxon>Actinomycetes</taxon>
        <taxon>Mycobacteriales</taxon>
        <taxon>Mycobacteriaceae</taxon>
        <taxon>Mycobacterium</taxon>
    </lineage>
</organism>
<dbReference type="Pfam" id="PF10824">
    <property type="entry name" value="T7SS_ESX_EspC"/>
    <property type="match status" value="1"/>
</dbReference>
<name>A0A0F4ESY8_9MYCO</name>
<evidence type="ECO:0000313" key="1">
    <source>
        <dbReference type="EMBL" id="KJX75732.1"/>
    </source>
</evidence>
<dbReference type="InterPro" id="IPR022536">
    <property type="entry name" value="EspC"/>
</dbReference>
<gene>
    <name evidence="1" type="primary">espC</name>
    <name evidence="1" type="ORF">MLPM_0406</name>
</gene>
<dbReference type="GO" id="GO:0009306">
    <property type="term" value="P:protein secretion"/>
    <property type="evidence" value="ECO:0007669"/>
    <property type="project" value="InterPro"/>
</dbReference>
<protein>
    <submittedName>
        <fullName evidence="1">ESX-1 secretion-associated protein EspC</fullName>
    </submittedName>
</protein>
<dbReference type="OrthoDB" id="4734983at2"/>
<dbReference type="PATRIC" id="fig|480418.6.peg.892"/>
<keyword evidence="2" id="KW-1185">Reference proteome</keyword>
<sequence>MRSMTDNLTVKIEQLDLLASQHENEAACASSGVNAAAGLANAVATSHGSYCSQFNDTLKMYEATRQTLGESLHTGGIDLAKALRAAASMYSETDELCGQDISSVFG</sequence>
<accession>A0A0F4ESY8</accession>
<dbReference type="RefSeq" id="WP_045842453.1">
    <property type="nucleotide sequence ID" value="NZ_CP083405.1"/>
</dbReference>
<dbReference type="STRING" id="480418.GCA_000975265_04088"/>
<proteinExistence type="predicted"/>